<name>U9UKN0_RHIID</name>
<gene>
    <name evidence="1" type="ORF">GLOINDRAFT_19942</name>
</gene>
<evidence type="ECO:0000313" key="1">
    <source>
        <dbReference type="EMBL" id="ESA19113.1"/>
    </source>
</evidence>
<dbReference type="HOGENOM" id="CLU_3069822_0_0_1"/>
<accession>U9UKN0</accession>
<proteinExistence type="predicted"/>
<reference evidence="1" key="1">
    <citation type="submission" date="2013-07" db="EMBL/GenBank/DDBJ databases">
        <title>The genome of an arbuscular mycorrhizal fungus provides insights into the evolution of the oldest plant symbiosis.</title>
        <authorList>
            <consortium name="DOE Joint Genome Institute"/>
            <person name="Tisserant E."/>
            <person name="Malbreil M."/>
            <person name="Kuo A."/>
            <person name="Kohler A."/>
            <person name="Symeonidi A."/>
            <person name="Balestrini R."/>
            <person name="Charron P."/>
            <person name="Duensing N."/>
            <person name="Frei-dit-Frey N."/>
            <person name="Gianinazzi-Pearson V."/>
            <person name="Gilbert B."/>
            <person name="Handa Y."/>
            <person name="Hijri M."/>
            <person name="Kaul R."/>
            <person name="Kawaguchi M."/>
            <person name="Krajinski F."/>
            <person name="Lammers P."/>
            <person name="Lapierre D."/>
            <person name="Masclaux F.G."/>
            <person name="Murat C."/>
            <person name="Morin E."/>
            <person name="Ndikumana S."/>
            <person name="Pagni M."/>
            <person name="Petitpierre D."/>
            <person name="Requena N."/>
            <person name="Rosikiewicz P."/>
            <person name="Riley R."/>
            <person name="Saito K."/>
            <person name="San Clemente H."/>
            <person name="Shapiro H."/>
            <person name="van Tuinen D."/>
            <person name="Becard G."/>
            <person name="Bonfante P."/>
            <person name="Paszkowski U."/>
            <person name="Shachar-Hill Y."/>
            <person name="Young J.P."/>
            <person name="Sanders I.R."/>
            <person name="Henrissat B."/>
            <person name="Rensing S.A."/>
            <person name="Grigoriev I.V."/>
            <person name="Corradi N."/>
            <person name="Roux C."/>
            <person name="Martin F."/>
        </authorList>
    </citation>
    <scope>NUCLEOTIDE SEQUENCE</scope>
    <source>
        <strain evidence="1">DAOM 197198</strain>
    </source>
</reference>
<dbReference type="EMBL" id="KI278562">
    <property type="protein sequence ID" value="ESA19113.1"/>
    <property type="molecule type" value="Genomic_DNA"/>
</dbReference>
<organism evidence="1">
    <name type="scientific">Rhizophagus irregularis (strain DAOM 181602 / DAOM 197198 / MUCL 43194)</name>
    <name type="common">Arbuscular mycorrhizal fungus</name>
    <name type="synonym">Glomus intraradices</name>
    <dbReference type="NCBI Taxonomy" id="747089"/>
    <lineage>
        <taxon>Eukaryota</taxon>
        <taxon>Fungi</taxon>
        <taxon>Fungi incertae sedis</taxon>
        <taxon>Mucoromycota</taxon>
        <taxon>Glomeromycotina</taxon>
        <taxon>Glomeromycetes</taxon>
        <taxon>Glomerales</taxon>
        <taxon>Glomeraceae</taxon>
        <taxon>Rhizophagus</taxon>
    </lineage>
</organism>
<protein>
    <submittedName>
        <fullName evidence="1">Uncharacterized protein</fullName>
    </submittedName>
</protein>
<dbReference type="AlphaFoldDB" id="U9UKN0"/>
<sequence length="53" mass="6357">MFIIRDAKSSVITDHNPVFTVFSFLKLSNLRVDHVIFRFSEKSQHRRYCKKIT</sequence>